<evidence type="ECO:0000313" key="8">
    <source>
        <dbReference type="EMBL" id="MFC1456131.1"/>
    </source>
</evidence>
<dbReference type="GO" id="GO:0008168">
    <property type="term" value="F:methyltransferase activity"/>
    <property type="evidence" value="ECO:0007669"/>
    <property type="project" value="UniProtKB-KW"/>
</dbReference>
<dbReference type="EC" id="2.1.1.-" evidence="8"/>
<evidence type="ECO:0000256" key="1">
    <source>
        <dbReference type="ARBA" id="ARBA00010815"/>
    </source>
</evidence>
<dbReference type="CDD" id="cd02440">
    <property type="entry name" value="AdoMet_MTases"/>
    <property type="match status" value="1"/>
</dbReference>
<dbReference type="InterPro" id="IPR020803">
    <property type="entry name" value="MeTfrase_dom"/>
</dbReference>
<dbReference type="RefSeq" id="WP_377029030.1">
    <property type="nucleotide sequence ID" value="NZ_JBHOMY010000012.1"/>
</dbReference>
<evidence type="ECO:0000256" key="6">
    <source>
        <dbReference type="SAM" id="MobiDB-lite"/>
    </source>
</evidence>
<feature type="domain" description="Polyketide synthase-like methyltransferase" evidence="7">
    <location>
        <begin position="171"/>
        <end position="416"/>
    </location>
</feature>
<keyword evidence="9" id="KW-1185">Reference proteome</keyword>
<evidence type="ECO:0000256" key="4">
    <source>
        <dbReference type="ARBA" id="ARBA00022691"/>
    </source>
</evidence>
<dbReference type="PANTHER" id="PTHR43667">
    <property type="entry name" value="CYCLOPROPANE-FATTY-ACYL-PHOSPHOLIPID SYNTHASE"/>
    <property type="match status" value="1"/>
</dbReference>
<dbReference type="GO" id="GO:0032259">
    <property type="term" value="P:methylation"/>
    <property type="evidence" value="ECO:0007669"/>
    <property type="project" value="UniProtKB-KW"/>
</dbReference>
<comment type="similarity">
    <text evidence="1">Belongs to the CFA/CMAS family.</text>
</comment>
<evidence type="ECO:0000256" key="3">
    <source>
        <dbReference type="ARBA" id="ARBA00022679"/>
    </source>
</evidence>
<protein>
    <submittedName>
        <fullName evidence="8">Class I SAM-dependent methyltransferase</fullName>
        <ecNumber evidence="8">2.1.1.-</ecNumber>
    </submittedName>
</protein>
<keyword evidence="3 8" id="KW-0808">Transferase</keyword>
<dbReference type="PIRSF" id="PIRSF003085">
    <property type="entry name" value="CMAS"/>
    <property type="match status" value="1"/>
</dbReference>
<evidence type="ECO:0000313" key="9">
    <source>
        <dbReference type="Proteomes" id="UP001593940"/>
    </source>
</evidence>
<proteinExistence type="inferred from homology"/>
<evidence type="ECO:0000259" key="7">
    <source>
        <dbReference type="SMART" id="SM00828"/>
    </source>
</evidence>
<keyword evidence="4" id="KW-0949">S-adenosyl-L-methionine</keyword>
<dbReference type="SMART" id="SM00828">
    <property type="entry name" value="PKS_MT"/>
    <property type="match status" value="1"/>
</dbReference>
<dbReference type="InterPro" id="IPR029063">
    <property type="entry name" value="SAM-dependent_MTases_sf"/>
</dbReference>
<evidence type="ECO:0000256" key="5">
    <source>
        <dbReference type="ARBA" id="ARBA00023098"/>
    </source>
</evidence>
<dbReference type="EMBL" id="JBHOMY010000012">
    <property type="protein sequence ID" value="MFC1456131.1"/>
    <property type="molecule type" value="Genomic_DNA"/>
</dbReference>
<sequence>MSGAARLEMFRDLLSDAHRALDLQFGFELWDGSTIPAGLPSYAMRLVIRRESVIAALIRRPNLDTVLNAVVAGLIDLKNGTLFDLADQRPQKVARRLKAVSKRKALKVAYHFLRAPADMPRPLDRVKDNPDARDGRPQTNKKNVAYHYDVSNDFYRLFLDPEMVYTCAYFQPDWHDDIARAQRDKLDMICRKLRLKPGERLLDIGCGWGALICHAAQHYSVKATGVTLSEEQAALAREKIARLGLQDRVEVLLKDFAQVEGEFDKISSIGMFEQVGIANYPSYFSAVHRLLRPRGLYLHHTIARRAKRSERAFRKLKPEYRALTRYIFPGGELDHLGMSISNLERYGFEVHDVEAWREHYQRTTRLWWENLNARRKEAEALVGPEKTRMWLLYLAGCSLAFERGAVGVNQTLASKRTRGASGLPPSRVDLYA</sequence>
<dbReference type="InterPro" id="IPR003333">
    <property type="entry name" value="CMAS"/>
</dbReference>
<dbReference type="Pfam" id="PF02353">
    <property type="entry name" value="CMAS"/>
    <property type="match status" value="1"/>
</dbReference>
<accession>A0ABV6Y4C1</accession>
<comment type="caution">
    <text evidence="8">The sequence shown here is derived from an EMBL/GenBank/DDBJ whole genome shotgun (WGS) entry which is preliminary data.</text>
</comment>
<gene>
    <name evidence="8" type="ORF">ACETIH_05230</name>
</gene>
<keyword evidence="2 8" id="KW-0489">Methyltransferase</keyword>
<reference evidence="8 9" key="1">
    <citation type="submission" date="2024-09" db="EMBL/GenBank/DDBJ databases">
        <title>Nodulacao em especies de Leguminosae Basais da Amazonia e Caracterizacao dos Rizobios e Bacterias Associadas aos Nodulos.</title>
        <authorList>
            <person name="Jambeiro I.C.A."/>
            <person name="Lopes I.S."/>
            <person name="Aguiar E.R.G.R."/>
            <person name="Santos A.F.J."/>
            <person name="Dos Santos J.M.F."/>
            <person name="Gross E."/>
        </authorList>
    </citation>
    <scope>NUCLEOTIDE SEQUENCE [LARGE SCALE GENOMIC DNA]</scope>
    <source>
        <strain evidence="8 9">BRUESC1165</strain>
    </source>
</reference>
<dbReference type="SUPFAM" id="SSF53335">
    <property type="entry name" value="S-adenosyl-L-methionine-dependent methyltransferases"/>
    <property type="match status" value="1"/>
</dbReference>
<dbReference type="InterPro" id="IPR050723">
    <property type="entry name" value="CFA/CMAS"/>
</dbReference>
<dbReference type="Proteomes" id="UP001593940">
    <property type="component" value="Unassembled WGS sequence"/>
</dbReference>
<name>A0ABV6Y4C1_9HYPH</name>
<dbReference type="PANTHER" id="PTHR43667:SF1">
    <property type="entry name" value="CYCLOPROPANE-FATTY-ACYL-PHOSPHOLIPID SYNTHASE"/>
    <property type="match status" value="1"/>
</dbReference>
<keyword evidence="5" id="KW-0443">Lipid metabolism</keyword>
<dbReference type="Gene3D" id="3.40.50.150">
    <property type="entry name" value="Vaccinia Virus protein VP39"/>
    <property type="match status" value="1"/>
</dbReference>
<organism evidence="8 9">
    <name type="scientific">Microvirga arabica</name>
    <dbReference type="NCBI Taxonomy" id="1128671"/>
    <lineage>
        <taxon>Bacteria</taxon>
        <taxon>Pseudomonadati</taxon>
        <taxon>Pseudomonadota</taxon>
        <taxon>Alphaproteobacteria</taxon>
        <taxon>Hyphomicrobiales</taxon>
        <taxon>Methylobacteriaceae</taxon>
        <taxon>Microvirga</taxon>
    </lineage>
</organism>
<feature type="compositionally biased region" description="Basic and acidic residues" evidence="6">
    <location>
        <begin position="121"/>
        <end position="136"/>
    </location>
</feature>
<evidence type="ECO:0000256" key="2">
    <source>
        <dbReference type="ARBA" id="ARBA00022603"/>
    </source>
</evidence>
<feature type="region of interest" description="Disordered" evidence="6">
    <location>
        <begin position="120"/>
        <end position="140"/>
    </location>
</feature>